<dbReference type="AlphaFoldDB" id="A0A087UYR8"/>
<keyword evidence="4" id="KW-1185">Reference proteome</keyword>
<dbReference type="OrthoDB" id="365605at2759"/>
<reference evidence="3 4" key="1">
    <citation type="submission" date="2013-11" db="EMBL/GenBank/DDBJ databases">
        <title>Genome sequencing of Stegodyphus mimosarum.</title>
        <authorList>
            <person name="Bechsgaard J."/>
        </authorList>
    </citation>
    <scope>NUCLEOTIDE SEQUENCE [LARGE SCALE GENOMIC DNA]</scope>
</reference>
<dbReference type="STRING" id="407821.A0A087UYR8"/>
<feature type="compositionally biased region" description="Basic and acidic residues" evidence="1">
    <location>
        <begin position="288"/>
        <end position="307"/>
    </location>
</feature>
<proteinExistence type="predicted"/>
<accession>A0A087UYR8</accession>
<feature type="region of interest" description="Disordered" evidence="1">
    <location>
        <begin position="278"/>
        <end position="308"/>
    </location>
</feature>
<feature type="non-terminal residue" evidence="3">
    <location>
        <position position="457"/>
    </location>
</feature>
<evidence type="ECO:0000313" key="3">
    <source>
        <dbReference type="EMBL" id="KFM82507.1"/>
    </source>
</evidence>
<organism evidence="3 4">
    <name type="scientific">Stegodyphus mimosarum</name>
    <name type="common">African social velvet spider</name>
    <dbReference type="NCBI Taxonomy" id="407821"/>
    <lineage>
        <taxon>Eukaryota</taxon>
        <taxon>Metazoa</taxon>
        <taxon>Ecdysozoa</taxon>
        <taxon>Arthropoda</taxon>
        <taxon>Chelicerata</taxon>
        <taxon>Arachnida</taxon>
        <taxon>Araneae</taxon>
        <taxon>Araneomorphae</taxon>
        <taxon>Entelegynae</taxon>
        <taxon>Eresoidea</taxon>
        <taxon>Eresidae</taxon>
        <taxon>Stegodyphus</taxon>
    </lineage>
</organism>
<dbReference type="InterPro" id="IPR001007">
    <property type="entry name" value="VWF_dom"/>
</dbReference>
<dbReference type="SUPFAM" id="SSF57603">
    <property type="entry name" value="FnI-like domain"/>
    <property type="match status" value="2"/>
</dbReference>
<evidence type="ECO:0000256" key="1">
    <source>
        <dbReference type="SAM" id="MobiDB-lite"/>
    </source>
</evidence>
<dbReference type="EMBL" id="KK122329">
    <property type="protein sequence ID" value="KFM82507.1"/>
    <property type="molecule type" value="Genomic_DNA"/>
</dbReference>
<feature type="compositionally biased region" description="Polar residues" evidence="1">
    <location>
        <begin position="278"/>
        <end position="287"/>
    </location>
</feature>
<dbReference type="Proteomes" id="UP000054359">
    <property type="component" value="Unassembled WGS sequence"/>
</dbReference>
<feature type="compositionally biased region" description="Low complexity" evidence="1">
    <location>
        <begin position="356"/>
        <end position="370"/>
    </location>
</feature>
<evidence type="ECO:0000313" key="4">
    <source>
        <dbReference type="Proteomes" id="UP000054359"/>
    </source>
</evidence>
<gene>
    <name evidence="3" type="ORF">X975_17878</name>
</gene>
<protein>
    <recommendedName>
        <fullName evidence="2">VWFC domain-containing protein</fullName>
    </recommendedName>
</protein>
<evidence type="ECO:0000259" key="2">
    <source>
        <dbReference type="SMART" id="SM00214"/>
    </source>
</evidence>
<dbReference type="OMA" id="GENCHLV"/>
<sequence>MCWCRGRFNPQIQCRTRECSQTEVPDGDNCHPLYEKDRCCPVGYKCVAATDGNNETQEKRICEYNGVFYPLGARVYPPYDPCLICDCVLNINGDNELHCHKQDCLFERYKSKIDAGCVPVYHEKKCCPVEFHCPETKTLNYTVMENEDALNESDVQSGDHCIFSGKFYNINAELAVSNPCIKCRCLVPPDFTCIHQSCPPPPNAKNCYASKTTGQCCPYYECLIGDSDANYDWDDVVTEIVCPTPLCADESCHIGIPEGHMCPTCICSARIIPTKFLDTNSSNSENATHPEVDNDEGVEKNDEELKSRNLTNFQDIEELLSNQIDEKDFEKIREDFENSANHSSGHFQRMVRQEQDQSVFSQQQQQQQEFNSDTELEREPFSEDREEYDAELQSFQKSKKSENADNVLGHSIEPISSEIVPDGCPTPICENSTCRILIPAGEHCPTCVCESRGDRQP</sequence>
<feature type="domain" description="VWFC" evidence="2">
    <location>
        <begin position="62"/>
        <end position="133"/>
    </location>
</feature>
<name>A0A087UYR8_STEMI</name>
<feature type="domain" description="VWFC" evidence="2">
    <location>
        <begin position="161"/>
        <end position="222"/>
    </location>
</feature>
<feature type="region of interest" description="Disordered" evidence="1">
    <location>
        <begin position="351"/>
        <end position="386"/>
    </location>
</feature>
<dbReference type="SMART" id="SM00214">
    <property type="entry name" value="VWC"/>
    <property type="match status" value="2"/>
</dbReference>